<keyword evidence="7" id="KW-0539">Nucleus</keyword>
<keyword evidence="4" id="KW-0540">Nuclease</keyword>
<evidence type="ECO:0000256" key="4">
    <source>
        <dbReference type="ARBA" id="ARBA00022722"/>
    </source>
</evidence>
<reference evidence="9 10" key="1">
    <citation type="journal article" date="2012" name="Genome Biol.">
        <title>Sequencing three crocodilian genomes to illuminate the evolution of archosaurs and amniotes.</title>
        <authorList>
            <person name="St John J.A."/>
            <person name="Braun E.L."/>
            <person name="Isberg S.R."/>
            <person name="Miles L.G."/>
            <person name="Chong A.Y."/>
            <person name="Gongora J."/>
            <person name="Dalzell P."/>
            <person name="Moran C."/>
            <person name="Bed'hom B."/>
            <person name="Abzhanov A."/>
            <person name="Burgess S.C."/>
            <person name="Cooksey A.M."/>
            <person name="Castoe T.A."/>
            <person name="Crawford N.G."/>
            <person name="Densmore L.D."/>
            <person name="Drew J.C."/>
            <person name="Edwards S.V."/>
            <person name="Faircloth B.C."/>
            <person name="Fujita M.K."/>
            <person name="Greenwold M.J."/>
            <person name="Hoffmann F.G."/>
            <person name="Howard J.M."/>
            <person name="Iguchi T."/>
            <person name="Janes D.E."/>
            <person name="Khan S.Y."/>
            <person name="Kohno S."/>
            <person name="de Koning A.J."/>
            <person name="Lance S.L."/>
            <person name="McCarthy F.M."/>
            <person name="McCormack J.E."/>
            <person name="Merchant M.E."/>
            <person name="Peterson D.G."/>
            <person name="Pollock D.D."/>
            <person name="Pourmand N."/>
            <person name="Raney B.J."/>
            <person name="Roessler K.A."/>
            <person name="Sanford J.R."/>
            <person name="Sawyer R.H."/>
            <person name="Schmidt C.J."/>
            <person name="Triplett E.W."/>
            <person name="Tuberville T.D."/>
            <person name="Venegas-Anaya M."/>
            <person name="Howard J.T."/>
            <person name="Jarvis E.D."/>
            <person name="Guillette L.J.Jr."/>
            <person name="Glenn T.C."/>
            <person name="Green R.E."/>
            <person name="Ray D.A."/>
        </authorList>
    </citation>
    <scope>NUCLEOTIDE SEQUENCE [LARGE SCALE GENOMIC DNA]</scope>
    <source>
        <strain evidence="9">KSC_2009_1</strain>
    </source>
</reference>
<dbReference type="EMBL" id="AKHW03003015">
    <property type="protein sequence ID" value="KYO36165.1"/>
    <property type="molecule type" value="Genomic_DNA"/>
</dbReference>
<evidence type="ECO:0000256" key="6">
    <source>
        <dbReference type="ARBA" id="ARBA00022801"/>
    </source>
</evidence>
<comment type="caution">
    <text evidence="9">The sequence shown here is derived from an EMBL/GenBank/DDBJ whole genome shotgun (WGS) entry which is preliminary data.</text>
</comment>
<dbReference type="GO" id="GO:0004518">
    <property type="term" value="F:nuclease activity"/>
    <property type="evidence" value="ECO:0007669"/>
    <property type="project" value="UniProtKB-KW"/>
</dbReference>
<evidence type="ECO:0000256" key="1">
    <source>
        <dbReference type="ARBA" id="ARBA00001968"/>
    </source>
</evidence>
<evidence type="ECO:0000313" key="9">
    <source>
        <dbReference type="EMBL" id="KYO36165.1"/>
    </source>
</evidence>
<dbReference type="Proteomes" id="UP000050525">
    <property type="component" value="Unassembled WGS sequence"/>
</dbReference>
<dbReference type="InterPro" id="IPR027806">
    <property type="entry name" value="HARBI1_dom"/>
</dbReference>
<evidence type="ECO:0000256" key="3">
    <source>
        <dbReference type="ARBA" id="ARBA00006958"/>
    </source>
</evidence>
<organism evidence="9 10">
    <name type="scientific">Alligator mississippiensis</name>
    <name type="common">American alligator</name>
    <dbReference type="NCBI Taxonomy" id="8496"/>
    <lineage>
        <taxon>Eukaryota</taxon>
        <taxon>Metazoa</taxon>
        <taxon>Chordata</taxon>
        <taxon>Craniata</taxon>
        <taxon>Vertebrata</taxon>
        <taxon>Euteleostomi</taxon>
        <taxon>Archelosauria</taxon>
        <taxon>Archosauria</taxon>
        <taxon>Crocodylia</taxon>
        <taxon>Alligatoridae</taxon>
        <taxon>Alligatorinae</taxon>
        <taxon>Alligator</taxon>
    </lineage>
</organism>
<dbReference type="PANTHER" id="PTHR22930">
    <property type="match status" value="1"/>
</dbReference>
<keyword evidence="6" id="KW-0378">Hydrolase</keyword>
<proteinExistence type="inferred from homology"/>
<sequence>MKREMFYYIVSMLGSHITRQDTNMGQAIPPDKRVAMAIVKLASSYSLCYIANQFGMAACTVRQATGEVCQLLKDIAANKIIYLVNLQQVTDDFNEKGFPNCVGALDSTHIPLLCPAGSERTYTNRKGHASMILQAVVDHRGWFTYIHTRWTGSVHDVRMFRNSPLTALMEEGHCSFGMEETVIRGVTIPPVIFMDAGYPLKPSLMKPYGGSVTNPQKLAFNHYYSSWRTAVECVFD</sequence>
<comment type="subcellular location">
    <subcellularLocation>
        <location evidence="2">Nucleus</location>
    </subcellularLocation>
</comment>
<comment type="cofactor">
    <cofactor evidence="1">
        <name>a divalent metal cation</name>
        <dbReference type="ChEBI" id="CHEBI:60240"/>
    </cofactor>
</comment>
<evidence type="ECO:0000256" key="2">
    <source>
        <dbReference type="ARBA" id="ARBA00004123"/>
    </source>
</evidence>
<dbReference type="InterPro" id="IPR045249">
    <property type="entry name" value="HARBI1-like"/>
</dbReference>
<accession>A0A151NI40</accession>
<dbReference type="GO" id="GO:0046872">
    <property type="term" value="F:metal ion binding"/>
    <property type="evidence" value="ECO:0007669"/>
    <property type="project" value="UniProtKB-KW"/>
</dbReference>
<evidence type="ECO:0000313" key="10">
    <source>
        <dbReference type="Proteomes" id="UP000050525"/>
    </source>
</evidence>
<protein>
    <recommendedName>
        <fullName evidence="8">DDE Tnp4 domain-containing protein</fullName>
    </recommendedName>
</protein>
<evidence type="ECO:0000259" key="8">
    <source>
        <dbReference type="Pfam" id="PF13359"/>
    </source>
</evidence>
<dbReference type="AlphaFoldDB" id="A0A151NI40"/>
<comment type="similarity">
    <text evidence="3">Belongs to the HARBI1 family.</text>
</comment>
<feature type="domain" description="DDE Tnp4" evidence="8">
    <location>
        <begin position="105"/>
        <end position="235"/>
    </location>
</feature>
<dbReference type="Pfam" id="PF13359">
    <property type="entry name" value="DDE_Tnp_4"/>
    <property type="match status" value="1"/>
</dbReference>
<keyword evidence="10" id="KW-1185">Reference proteome</keyword>
<dbReference type="GO" id="GO:0016787">
    <property type="term" value="F:hydrolase activity"/>
    <property type="evidence" value="ECO:0007669"/>
    <property type="project" value="UniProtKB-KW"/>
</dbReference>
<gene>
    <name evidence="9" type="ORF">Y1Q_0020660</name>
</gene>
<dbReference type="GO" id="GO:0005634">
    <property type="term" value="C:nucleus"/>
    <property type="evidence" value="ECO:0007669"/>
    <property type="project" value="UniProtKB-SubCell"/>
</dbReference>
<dbReference type="PANTHER" id="PTHR22930:SF206">
    <property type="entry name" value="NUCLEASE HARBI1"/>
    <property type="match status" value="1"/>
</dbReference>
<keyword evidence="5" id="KW-0479">Metal-binding</keyword>
<evidence type="ECO:0000256" key="7">
    <source>
        <dbReference type="ARBA" id="ARBA00023242"/>
    </source>
</evidence>
<evidence type="ECO:0000256" key="5">
    <source>
        <dbReference type="ARBA" id="ARBA00022723"/>
    </source>
</evidence>
<name>A0A151NI40_ALLMI</name>